<dbReference type="GO" id="GO:0051131">
    <property type="term" value="P:chaperone-mediated protein complex assembly"/>
    <property type="evidence" value="ECO:0007669"/>
    <property type="project" value="InterPro"/>
</dbReference>
<reference evidence="3" key="1">
    <citation type="submission" date="2024-02" db="EMBL/GenBank/DDBJ databases">
        <title>Complete genome sequence of Vreelandella sp. SM1641, a marine exopolysaccharide-producing bacterium isolated from deep-sea hydrothermal sediment of the southwest Indian Ocean.</title>
        <authorList>
            <person name="Zhu H."/>
            <person name="Sun M."/>
        </authorList>
    </citation>
    <scope>NUCLEOTIDE SEQUENCE</scope>
    <source>
        <strain evidence="3">SM1641</strain>
    </source>
</reference>
<dbReference type="Gene3D" id="1.10.3480.10">
    <property type="entry name" value="TorD-like"/>
    <property type="match status" value="1"/>
</dbReference>
<dbReference type="GO" id="GO:0016530">
    <property type="term" value="F:metallochaperone activity"/>
    <property type="evidence" value="ECO:0007669"/>
    <property type="project" value="TreeGrafter"/>
</dbReference>
<dbReference type="RefSeq" id="WP_350359631.1">
    <property type="nucleotide sequence ID" value="NZ_CP158484.1"/>
</dbReference>
<dbReference type="KEGG" id="vrs:V8F66_10340"/>
<dbReference type="EMBL" id="CP158484">
    <property type="protein sequence ID" value="XBY60840.1"/>
    <property type="molecule type" value="Genomic_DNA"/>
</dbReference>
<evidence type="ECO:0000256" key="2">
    <source>
        <dbReference type="SAM" id="MobiDB-lite"/>
    </source>
</evidence>
<evidence type="ECO:0000313" key="3">
    <source>
        <dbReference type="EMBL" id="XBY60840.1"/>
    </source>
</evidence>
<dbReference type="AlphaFoldDB" id="A0AAU7XSL7"/>
<keyword evidence="1" id="KW-0534">Nitrate assimilation</keyword>
<sequence>MTEAAIQAPVSSTQVEPSFEPLQGMRSLRVLARLLDYPTQELQDACGELIEILNAERRLGAALKSSLMEWCQRLQEGDLLELQAEYVAMFDKGRATSLLLFEHVHGESRDRGQAMVDLMAEYSAAGFELDARELPDHLPVFLEYLSMCDEAEIGRWLGEIRHILALLTARLEERGADHALIPLSLLALIGAEDDVEEHRPQVKKEVPDNTPEALDAVWEEEAVRFSATSDEDCALQSAEGRRLAERKKAVHSDPVKIMPSAWSASPSSTVADR</sequence>
<dbReference type="NCBIfam" id="TIGR00684">
    <property type="entry name" value="narJ"/>
    <property type="match status" value="1"/>
</dbReference>
<gene>
    <name evidence="3" type="primary">narJ</name>
    <name evidence="3" type="ORF">V8F66_10340</name>
</gene>
<feature type="region of interest" description="Disordered" evidence="2">
    <location>
        <begin position="245"/>
        <end position="273"/>
    </location>
</feature>
<dbReference type="PANTHER" id="PTHR43680:SF2">
    <property type="entry name" value="NITRATE REDUCTASE MOLYBDENUM COFACTOR ASSEMBLY CHAPERONE NARJ"/>
    <property type="match status" value="1"/>
</dbReference>
<organism evidence="3">
    <name type="scientific">Vreelandella sp. SM1641</name>
    <dbReference type="NCBI Taxonomy" id="3126101"/>
    <lineage>
        <taxon>Bacteria</taxon>
        <taxon>Pseudomonadati</taxon>
        <taxon>Pseudomonadota</taxon>
        <taxon>Gammaproteobacteria</taxon>
        <taxon>Oceanospirillales</taxon>
        <taxon>Halomonadaceae</taxon>
        <taxon>Vreelandella</taxon>
    </lineage>
</organism>
<feature type="compositionally biased region" description="Polar residues" evidence="2">
    <location>
        <begin position="262"/>
        <end position="273"/>
    </location>
</feature>
<accession>A0AAU7XSL7</accession>
<dbReference type="InterPro" id="IPR036411">
    <property type="entry name" value="TorD-like_sf"/>
</dbReference>
<dbReference type="SUPFAM" id="SSF89155">
    <property type="entry name" value="TorD-like"/>
    <property type="match status" value="1"/>
</dbReference>
<dbReference type="InterPro" id="IPR020945">
    <property type="entry name" value="DMSO/NO3_reduct_chaperone"/>
</dbReference>
<dbReference type="PANTHER" id="PTHR43680">
    <property type="entry name" value="NITRATE REDUCTASE MOLYBDENUM COFACTOR ASSEMBLY CHAPERONE"/>
    <property type="match status" value="1"/>
</dbReference>
<dbReference type="InterPro" id="IPR003765">
    <property type="entry name" value="NO3_reductase_chaperone_NarJ"/>
</dbReference>
<protein>
    <submittedName>
        <fullName evidence="3">Nitrate reductase molybdenum cofactor assembly chaperone</fullName>
    </submittedName>
</protein>
<dbReference type="Pfam" id="PF02613">
    <property type="entry name" value="Nitrate_red_del"/>
    <property type="match status" value="1"/>
</dbReference>
<name>A0AAU7XSL7_9GAMM</name>
<dbReference type="GO" id="GO:0051082">
    <property type="term" value="F:unfolded protein binding"/>
    <property type="evidence" value="ECO:0007669"/>
    <property type="project" value="InterPro"/>
</dbReference>
<evidence type="ECO:0000256" key="1">
    <source>
        <dbReference type="ARBA" id="ARBA00023063"/>
    </source>
</evidence>
<dbReference type="GO" id="GO:0042128">
    <property type="term" value="P:nitrate assimilation"/>
    <property type="evidence" value="ECO:0007669"/>
    <property type="project" value="UniProtKB-KW"/>
</dbReference>
<proteinExistence type="predicted"/>
<feature type="compositionally biased region" description="Basic and acidic residues" evidence="2">
    <location>
        <begin position="245"/>
        <end position="254"/>
    </location>
</feature>